<protein>
    <submittedName>
        <fullName evidence="2">Uncharacterized protein</fullName>
    </submittedName>
</protein>
<feature type="compositionally biased region" description="Low complexity" evidence="1">
    <location>
        <begin position="47"/>
        <end position="90"/>
    </location>
</feature>
<organism evidence="2 3">
    <name type="scientific">Apiospora kogelbergensis</name>
    <dbReference type="NCBI Taxonomy" id="1337665"/>
    <lineage>
        <taxon>Eukaryota</taxon>
        <taxon>Fungi</taxon>
        <taxon>Dikarya</taxon>
        <taxon>Ascomycota</taxon>
        <taxon>Pezizomycotina</taxon>
        <taxon>Sordariomycetes</taxon>
        <taxon>Xylariomycetidae</taxon>
        <taxon>Amphisphaeriales</taxon>
        <taxon>Apiosporaceae</taxon>
        <taxon>Apiospora</taxon>
    </lineage>
</organism>
<evidence type="ECO:0000313" key="3">
    <source>
        <dbReference type="Proteomes" id="UP001392437"/>
    </source>
</evidence>
<feature type="compositionally biased region" description="Low complexity" evidence="1">
    <location>
        <begin position="99"/>
        <end position="111"/>
    </location>
</feature>
<keyword evidence="3" id="KW-1185">Reference proteome</keyword>
<comment type="caution">
    <text evidence="2">The sequence shown here is derived from an EMBL/GenBank/DDBJ whole genome shotgun (WGS) entry which is preliminary data.</text>
</comment>
<accession>A0AAW0RD18</accession>
<dbReference type="AlphaFoldDB" id="A0AAW0RD18"/>
<dbReference type="EMBL" id="JAQQWP010000001">
    <property type="protein sequence ID" value="KAK8132820.1"/>
    <property type="molecule type" value="Genomic_DNA"/>
</dbReference>
<gene>
    <name evidence="2" type="ORF">PG999_000993</name>
</gene>
<dbReference type="Proteomes" id="UP001392437">
    <property type="component" value="Unassembled WGS sequence"/>
</dbReference>
<sequence>MSESTTPPPLSTVKESWSQEEMAAREAMNDVPSYEGNGELPMPQTVSRQSSLRSSRQSSRQHSRQPSPDKSPTKSTAKSSTKSPIKSSSTRASTKSPTKSQVQAKKPQQQQDESAEDDAPLTQTRLSVDRRQTRTPEPQQRRSQRVSVQPSPSTPGRIAPFDWDDFEARYQKALAEADEKDKAILEEFDQLVKYFNVWASASSSHDNERAVKRLQTRTRFVHLSEQKLNQKKEHLSEVVKAFQSALALLSAA</sequence>
<name>A0AAW0RD18_9PEZI</name>
<proteinExistence type="predicted"/>
<feature type="compositionally biased region" description="Pro residues" evidence="1">
    <location>
        <begin position="1"/>
        <end position="10"/>
    </location>
</feature>
<evidence type="ECO:0000313" key="2">
    <source>
        <dbReference type="EMBL" id="KAK8132820.1"/>
    </source>
</evidence>
<evidence type="ECO:0000256" key="1">
    <source>
        <dbReference type="SAM" id="MobiDB-lite"/>
    </source>
</evidence>
<reference evidence="2 3" key="1">
    <citation type="submission" date="2023-01" db="EMBL/GenBank/DDBJ databases">
        <title>Analysis of 21 Apiospora genomes using comparative genomics revels a genus with tremendous synthesis potential of carbohydrate active enzymes and secondary metabolites.</title>
        <authorList>
            <person name="Sorensen T."/>
        </authorList>
    </citation>
    <scope>NUCLEOTIDE SEQUENCE [LARGE SCALE GENOMIC DNA]</scope>
    <source>
        <strain evidence="2 3">CBS 117206</strain>
    </source>
</reference>
<feature type="region of interest" description="Disordered" evidence="1">
    <location>
        <begin position="1"/>
        <end position="161"/>
    </location>
</feature>